<sequence>MMYETREDPIGSYH</sequence>
<dbReference type="EMBL" id="GGEC01065020">
    <property type="protein sequence ID" value="MBX45504.1"/>
    <property type="molecule type" value="Transcribed_RNA"/>
</dbReference>
<organism evidence="1">
    <name type="scientific">Rhizophora mucronata</name>
    <name type="common">Asiatic mangrove</name>
    <dbReference type="NCBI Taxonomy" id="61149"/>
    <lineage>
        <taxon>Eukaryota</taxon>
        <taxon>Viridiplantae</taxon>
        <taxon>Streptophyta</taxon>
        <taxon>Embryophyta</taxon>
        <taxon>Tracheophyta</taxon>
        <taxon>Spermatophyta</taxon>
        <taxon>Magnoliopsida</taxon>
        <taxon>eudicotyledons</taxon>
        <taxon>Gunneridae</taxon>
        <taxon>Pentapetalae</taxon>
        <taxon>rosids</taxon>
        <taxon>fabids</taxon>
        <taxon>Malpighiales</taxon>
        <taxon>Rhizophoraceae</taxon>
        <taxon>Rhizophora</taxon>
    </lineage>
</organism>
<proteinExistence type="predicted"/>
<name>A0A2P2NSV0_RHIMU</name>
<evidence type="ECO:0000313" key="1">
    <source>
        <dbReference type="EMBL" id="MBX45504.1"/>
    </source>
</evidence>
<accession>A0A2P2NSV0</accession>
<protein>
    <submittedName>
        <fullName evidence="1">Uncharacterized protein</fullName>
    </submittedName>
</protein>
<reference evidence="1" key="1">
    <citation type="submission" date="2018-02" db="EMBL/GenBank/DDBJ databases">
        <title>Rhizophora mucronata_Transcriptome.</title>
        <authorList>
            <person name="Meera S.P."/>
            <person name="Sreeshan A."/>
            <person name="Augustine A."/>
        </authorList>
    </citation>
    <scope>NUCLEOTIDE SEQUENCE</scope>
    <source>
        <tissue evidence="1">Leaf</tissue>
    </source>
</reference>